<name>B7K1K6_RIPO1</name>
<keyword evidence="2" id="KW-1185">Reference proteome</keyword>
<dbReference type="RefSeq" id="WP_012596806.1">
    <property type="nucleotide sequence ID" value="NC_011726.1"/>
</dbReference>
<dbReference type="OrthoDB" id="1491115at2"/>
<evidence type="ECO:0000313" key="1">
    <source>
        <dbReference type="EMBL" id="ACK67548.1"/>
    </source>
</evidence>
<accession>B7K1K6</accession>
<dbReference type="Pfam" id="PF10009">
    <property type="entry name" value="DUF2252"/>
    <property type="match status" value="1"/>
</dbReference>
<dbReference type="PANTHER" id="PTHR39441">
    <property type="entry name" value="DUF2252 DOMAIN-CONTAINING PROTEIN"/>
    <property type="match status" value="1"/>
</dbReference>
<dbReference type="STRING" id="41431.PCC8801_3585"/>
<dbReference type="KEGG" id="cyp:PCC8801_3585"/>
<dbReference type="AlphaFoldDB" id="B7K1K6"/>
<dbReference type="InterPro" id="IPR018721">
    <property type="entry name" value="DUF2252"/>
</dbReference>
<proteinExistence type="predicted"/>
<gene>
    <name evidence="1" type="ordered locus">PCC8801_3585</name>
</gene>
<dbReference type="PANTHER" id="PTHR39441:SF1">
    <property type="entry name" value="DUF2252 DOMAIN-CONTAINING PROTEIN"/>
    <property type="match status" value="1"/>
</dbReference>
<dbReference type="Proteomes" id="UP000008204">
    <property type="component" value="Chromosome"/>
</dbReference>
<dbReference type="eggNOG" id="COG4320">
    <property type="taxonomic scope" value="Bacteria"/>
</dbReference>
<sequence>MNKLIKIFPKLFLVFIIIGLLNIWGIGSKTLAEPINNNQRTEQIVKSIESDTAKLLEGMPQQEQDCLKAQKYCKMGEAIFPFYRATNHLFWSDFAQDSRLNQFGNPKTKTWLSGDLHIDNFGSYANDKGEVIFDLNDFDESMVADYQYDLWRLATSIILASNQGNLLSPSEQEQVIEELSESYLNTLASYQGNDDETKIYFTQKNTSNPVKKLLEKAQKQTQEELLNEWTTVENNQRKFDLSNSKLGSPCDLQDTIKAQINAYSQPIIQTLNYDKTFFTIKDIARRLNAGLGSLGTPRYYVLIEGKTSNLDDDLLLDIKRQYKPIPYQFLGLQDQQNYDQNFDNDAQRHAVAYRALIKKANDYLGWIQIVDDNVTNGDLSGYYSVQEISAKEKSLKTEKLTSKDDWITMAKLWGQILATDHARADQDFSEKYVPYSLEKQVTQLTDGKHKQFLELVKTIAFDYAAQVQVDYDSFVKELKPQNCSSSDCSQGC</sequence>
<organism evidence="1 2">
    <name type="scientific">Rippkaea orientalis (strain PCC 8801 / RF-1)</name>
    <name type="common">Cyanothece sp. (strain PCC 8801)</name>
    <dbReference type="NCBI Taxonomy" id="41431"/>
    <lineage>
        <taxon>Bacteria</taxon>
        <taxon>Bacillati</taxon>
        <taxon>Cyanobacteriota</taxon>
        <taxon>Cyanophyceae</taxon>
        <taxon>Oscillatoriophycideae</taxon>
        <taxon>Chroococcales</taxon>
        <taxon>Aphanothecaceae</taxon>
        <taxon>Rippkaea</taxon>
        <taxon>Rippkaea orientalis</taxon>
    </lineage>
</organism>
<dbReference type="EMBL" id="CP001287">
    <property type="protein sequence ID" value="ACK67548.1"/>
    <property type="molecule type" value="Genomic_DNA"/>
</dbReference>
<evidence type="ECO:0000313" key="2">
    <source>
        <dbReference type="Proteomes" id="UP000008204"/>
    </source>
</evidence>
<dbReference type="HOGENOM" id="CLU_032121_1_0_3"/>
<evidence type="ECO:0008006" key="3">
    <source>
        <dbReference type="Google" id="ProtNLM"/>
    </source>
</evidence>
<reference evidence="2" key="1">
    <citation type="journal article" date="2011" name="MBio">
        <title>Novel metabolic attributes of the genus Cyanothece, comprising a group of unicellular nitrogen-fixing Cyanobacteria.</title>
        <authorList>
            <person name="Bandyopadhyay A."/>
            <person name="Elvitigala T."/>
            <person name="Welsh E."/>
            <person name="Stockel J."/>
            <person name="Liberton M."/>
            <person name="Min H."/>
            <person name="Sherman L.A."/>
            <person name="Pakrasi H.B."/>
        </authorList>
    </citation>
    <scope>NUCLEOTIDE SEQUENCE [LARGE SCALE GENOMIC DNA]</scope>
    <source>
        <strain evidence="2">PCC 8801</strain>
    </source>
</reference>
<protein>
    <recommendedName>
        <fullName evidence="3">DUF2252 domain-containing protein</fullName>
    </recommendedName>
</protein>